<dbReference type="PROSITE" id="PS00687">
    <property type="entry name" value="ALDEHYDE_DEHYDR_GLU"/>
    <property type="match status" value="1"/>
</dbReference>
<dbReference type="PANTHER" id="PTHR11699">
    <property type="entry name" value="ALDEHYDE DEHYDROGENASE-RELATED"/>
    <property type="match status" value="1"/>
</dbReference>
<dbReference type="GO" id="GO:0016620">
    <property type="term" value="F:oxidoreductase activity, acting on the aldehyde or oxo group of donors, NAD or NADP as acceptor"/>
    <property type="evidence" value="ECO:0007669"/>
    <property type="project" value="InterPro"/>
</dbReference>
<proteinExistence type="inferred from homology"/>
<dbReference type="FunFam" id="3.40.605.10:FF:000050">
    <property type="entry name" value="Aldehyde dehydrogenase, mitochondrial"/>
    <property type="match status" value="1"/>
</dbReference>
<dbReference type="FunFam" id="3.40.605.10:FF:000026">
    <property type="entry name" value="Aldehyde dehydrogenase, putative"/>
    <property type="match status" value="1"/>
</dbReference>
<dbReference type="InterPro" id="IPR016163">
    <property type="entry name" value="Ald_DH_C"/>
</dbReference>
<dbReference type="Gene3D" id="3.40.309.10">
    <property type="entry name" value="Aldehyde Dehydrogenase, Chain A, domain 2"/>
    <property type="match status" value="1"/>
</dbReference>
<dbReference type="InterPro" id="IPR015590">
    <property type="entry name" value="Aldehyde_DH_dom"/>
</dbReference>
<dbReference type="InterPro" id="IPR016162">
    <property type="entry name" value="Ald_DH_N"/>
</dbReference>
<dbReference type="InterPro" id="IPR016160">
    <property type="entry name" value="Ald_DH_CS_CYS"/>
</dbReference>
<dbReference type="Gene3D" id="3.40.605.10">
    <property type="entry name" value="Aldehyde Dehydrogenase, Chain A, domain 1"/>
    <property type="match status" value="1"/>
</dbReference>
<dbReference type="InterPro" id="IPR016161">
    <property type="entry name" value="Ald_DH/histidinol_DH"/>
</dbReference>
<dbReference type="CDD" id="cd07091">
    <property type="entry name" value="ALDH_F1-2_Ald2-like"/>
    <property type="match status" value="1"/>
</dbReference>
<dbReference type="EMBL" id="BLAY01000228">
    <property type="protein sequence ID" value="GET43510.1"/>
    <property type="molecule type" value="Genomic_DNA"/>
</dbReference>
<dbReference type="SUPFAM" id="SSF53720">
    <property type="entry name" value="ALDH-like"/>
    <property type="match status" value="1"/>
</dbReference>
<keyword evidence="2 4" id="KW-0560">Oxidoreductase</keyword>
<organism evidence="6 7">
    <name type="scientific">Microseira wollei NIES-4236</name>
    <dbReference type="NCBI Taxonomy" id="2530354"/>
    <lineage>
        <taxon>Bacteria</taxon>
        <taxon>Bacillati</taxon>
        <taxon>Cyanobacteriota</taxon>
        <taxon>Cyanophyceae</taxon>
        <taxon>Oscillatoriophycideae</taxon>
        <taxon>Aerosakkonematales</taxon>
        <taxon>Aerosakkonemataceae</taxon>
        <taxon>Microseira</taxon>
    </lineage>
</organism>
<evidence type="ECO:0000313" key="6">
    <source>
        <dbReference type="EMBL" id="GET43510.1"/>
    </source>
</evidence>
<evidence type="ECO:0000256" key="2">
    <source>
        <dbReference type="ARBA" id="ARBA00023002"/>
    </source>
</evidence>
<dbReference type="Proteomes" id="UP001050975">
    <property type="component" value="Unassembled WGS sequence"/>
</dbReference>
<sequence>MVTATRPDQQVKIGQTQLLINNEWVNSVSGKRFPTLNPATGEAICEVAEADAADVDKAVKAARAAFTSGEWPKMSATQRGELLYKLADLIEQNIAELARLETLDNGKPLNDSLNSDLALVIACYRYYAGWADKIQGKTIPINGPYFCYTRHEPVGVVGQIIPWNFPLLMQAWKLAPALATGNTIVLKTAEQTPLSALRVGELIIEAGFPPGVVNILSGYGPTAGAAISHHMDIDKVAFTGSTEVGHLIMEAAAKSNLKRVTLELGGKSPNIVFADADMNAAIAGSHNALFFNQGQCCCAGSRLFVEESCYDEFVEKSVQRAKERIVGDPFDDKTEQGPQVDQEQFNKVMSYIESGMREGAQMLCGGSQVGDKGYFIEPTVFADVRDDMKIANEEIFGPVMSIIKFKDINEVIERANKTMYGLAAAVWTKDISKAHTIANSVRAGTVWVNCYDVFDAAAPFGGFKQSGIGRELGEYGLQQYTEVKTVTIKL</sequence>
<evidence type="ECO:0000313" key="7">
    <source>
        <dbReference type="Proteomes" id="UP001050975"/>
    </source>
</evidence>
<reference evidence="6" key="1">
    <citation type="submission" date="2019-10" db="EMBL/GenBank/DDBJ databases">
        <title>Draft genome sequece of Microseira wollei NIES-4236.</title>
        <authorList>
            <person name="Yamaguchi H."/>
            <person name="Suzuki S."/>
            <person name="Kawachi M."/>
        </authorList>
    </citation>
    <scope>NUCLEOTIDE SEQUENCE</scope>
    <source>
        <strain evidence="6">NIES-4236</strain>
    </source>
</reference>
<feature type="active site" evidence="3">
    <location>
        <position position="263"/>
    </location>
</feature>
<evidence type="ECO:0000256" key="3">
    <source>
        <dbReference type="PROSITE-ProRule" id="PRU10007"/>
    </source>
</evidence>
<dbReference type="RefSeq" id="WP_226592387.1">
    <property type="nucleotide sequence ID" value="NZ_BLAY01000228.1"/>
</dbReference>
<evidence type="ECO:0000259" key="5">
    <source>
        <dbReference type="Pfam" id="PF00171"/>
    </source>
</evidence>
<comment type="similarity">
    <text evidence="1 4">Belongs to the aldehyde dehydrogenase family.</text>
</comment>
<evidence type="ECO:0000256" key="1">
    <source>
        <dbReference type="ARBA" id="ARBA00009986"/>
    </source>
</evidence>
<protein>
    <submittedName>
        <fullName evidence="6">Aldehyde dehydrogenase (Acceptor)</fullName>
    </submittedName>
</protein>
<name>A0AAV3XSQ0_9CYAN</name>
<dbReference type="InterPro" id="IPR029510">
    <property type="entry name" value="Ald_DH_CS_GLU"/>
</dbReference>
<dbReference type="PROSITE" id="PS00070">
    <property type="entry name" value="ALDEHYDE_DEHYDR_CYS"/>
    <property type="match status" value="1"/>
</dbReference>
<dbReference type="FunFam" id="3.40.309.10:FF:000001">
    <property type="entry name" value="Mitochondrial aldehyde dehydrogenase 2"/>
    <property type="match status" value="1"/>
</dbReference>
<accession>A0AAV3XSQ0</accession>
<evidence type="ECO:0000256" key="4">
    <source>
        <dbReference type="RuleBase" id="RU003345"/>
    </source>
</evidence>
<gene>
    <name evidence="6" type="ORF">MiSe_83350</name>
</gene>
<comment type="caution">
    <text evidence="6">The sequence shown here is derived from an EMBL/GenBank/DDBJ whole genome shotgun (WGS) entry which is preliminary data.</text>
</comment>
<dbReference type="AlphaFoldDB" id="A0AAV3XSQ0"/>
<feature type="domain" description="Aldehyde dehydrogenase" evidence="5">
    <location>
        <begin position="24"/>
        <end position="486"/>
    </location>
</feature>
<dbReference type="Pfam" id="PF00171">
    <property type="entry name" value="Aldedh"/>
    <property type="match status" value="1"/>
</dbReference>
<keyword evidence="7" id="KW-1185">Reference proteome</keyword>